<dbReference type="RefSeq" id="WP_307251526.1">
    <property type="nucleotide sequence ID" value="NZ_JAUSUV010000004.1"/>
</dbReference>
<dbReference type="Pfam" id="PF17820">
    <property type="entry name" value="PDZ_6"/>
    <property type="match status" value="1"/>
</dbReference>
<sequence length="429" mass="47554">MGNFLYYVAVFIPVLSLLVFIHELGHFLLAKRAGILVREFAIGFGSKIFSWRRGETLYSIRLLPLGGYVRMAGEDPETVEVKAGSHVYASVNDLGKLDHLYLYEPNHSTGNLVAGRVVEIDLERKLYVVLENEEGNETRYELDPKMFLHFDEKNETQIAPWDRQFGSKTAGQKALAILAGPVFNIILTVILFAIYIGITGVEHRLYVEKTVAGSPSATAGIESGDIITKINGKDVPTFDMFKYQILESQGSEVKLTVDRNGQQLEVPLQPEKKVTQSGDVIYQVGIDFNSEKGKRPATIGEIVGGGFTLTYDWIKVIGDGFYKLFTFQLSLENLGGPIQMGTITGQAAQQGIDIVIKWMAILSLNLGLFNLLPIPALDGSRLLFIGIEALRGRPVSPNIESMVHFVGFALLMMLMLVVTYNDIVKLVFK</sequence>
<dbReference type="AlphaFoldDB" id="A0AAJ1WRS2"/>
<comment type="caution">
    <text evidence="13">The sequence shown here is derived from an EMBL/GenBank/DDBJ whole genome shotgun (WGS) entry which is preliminary data.</text>
</comment>
<dbReference type="InterPro" id="IPR008915">
    <property type="entry name" value="Peptidase_M50"/>
</dbReference>
<dbReference type="Proteomes" id="UP001238450">
    <property type="component" value="Unassembled WGS sequence"/>
</dbReference>
<keyword evidence="5 11" id="KW-0812">Transmembrane</keyword>
<reference evidence="13 14" key="1">
    <citation type="submission" date="2023-07" db="EMBL/GenBank/DDBJ databases">
        <title>Genomic Encyclopedia of Type Strains, Phase IV (KMG-IV): sequencing the most valuable type-strain genomes for metagenomic binning, comparative biology and taxonomic classification.</title>
        <authorList>
            <person name="Goeker M."/>
        </authorList>
    </citation>
    <scope>NUCLEOTIDE SEQUENCE [LARGE SCALE GENOMIC DNA]</scope>
    <source>
        <strain evidence="13 14">DSM 46876</strain>
    </source>
</reference>
<evidence type="ECO:0000256" key="6">
    <source>
        <dbReference type="ARBA" id="ARBA00022801"/>
    </source>
</evidence>
<keyword evidence="4 13" id="KW-0645">Protease</keyword>
<dbReference type="GO" id="GO:0006508">
    <property type="term" value="P:proteolysis"/>
    <property type="evidence" value="ECO:0007669"/>
    <property type="project" value="UniProtKB-KW"/>
</dbReference>
<dbReference type="SMART" id="SM00228">
    <property type="entry name" value="PDZ"/>
    <property type="match status" value="1"/>
</dbReference>
<keyword evidence="14" id="KW-1185">Reference proteome</keyword>
<proteinExistence type="inferred from homology"/>
<dbReference type="Pfam" id="PF02163">
    <property type="entry name" value="Peptidase_M50"/>
    <property type="match status" value="1"/>
</dbReference>
<evidence type="ECO:0000256" key="7">
    <source>
        <dbReference type="ARBA" id="ARBA00022833"/>
    </source>
</evidence>
<evidence type="ECO:0000313" key="14">
    <source>
        <dbReference type="Proteomes" id="UP001238450"/>
    </source>
</evidence>
<keyword evidence="7 11" id="KW-0862">Zinc</keyword>
<dbReference type="NCBIfam" id="TIGR00054">
    <property type="entry name" value="RIP metalloprotease RseP"/>
    <property type="match status" value="1"/>
</dbReference>
<gene>
    <name evidence="13" type="ORF">J2Z48_001047</name>
</gene>
<dbReference type="EMBL" id="JAUSUV010000004">
    <property type="protein sequence ID" value="MDQ0416875.1"/>
    <property type="molecule type" value="Genomic_DNA"/>
</dbReference>
<keyword evidence="6 11" id="KW-0378">Hydrolase</keyword>
<dbReference type="InterPro" id="IPR036034">
    <property type="entry name" value="PDZ_sf"/>
</dbReference>
<keyword evidence="8 11" id="KW-1133">Transmembrane helix</keyword>
<feature type="transmembrane region" description="Helical" evidence="11">
    <location>
        <begin position="402"/>
        <end position="420"/>
    </location>
</feature>
<evidence type="ECO:0000256" key="2">
    <source>
        <dbReference type="ARBA" id="ARBA00004141"/>
    </source>
</evidence>
<dbReference type="GO" id="GO:0046872">
    <property type="term" value="F:metal ion binding"/>
    <property type="evidence" value="ECO:0007669"/>
    <property type="project" value="UniProtKB-KW"/>
</dbReference>
<protein>
    <recommendedName>
        <fullName evidence="11">Zinc metalloprotease</fullName>
        <ecNumber evidence="11">3.4.24.-</ecNumber>
    </recommendedName>
</protein>
<evidence type="ECO:0000256" key="5">
    <source>
        <dbReference type="ARBA" id="ARBA00022692"/>
    </source>
</evidence>
<dbReference type="PANTHER" id="PTHR42837:SF2">
    <property type="entry name" value="MEMBRANE METALLOPROTEASE ARASP2, CHLOROPLASTIC-RELATED"/>
    <property type="match status" value="1"/>
</dbReference>
<feature type="transmembrane region" description="Helical" evidence="11">
    <location>
        <begin position="174"/>
        <end position="198"/>
    </location>
</feature>
<dbReference type="CDD" id="cd06163">
    <property type="entry name" value="S2P-M50_PDZ_RseP-like"/>
    <property type="match status" value="1"/>
</dbReference>
<dbReference type="GO" id="GO:0016020">
    <property type="term" value="C:membrane"/>
    <property type="evidence" value="ECO:0007669"/>
    <property type="project" value="UniProtKB-SubCell"/>
</dbReference>
<comment type="cofactor">
    <cofactor evidence="1 11">
        <name>Zn(2+)</name>
        <dbReference type="ChEBI" id="CHEBI:29105"/>
    </cofactor>
</comment>
<evidence type="ECO:0000256" key="10">
    <source>
        <dbReference type="ARBA" id="ARBA00023136"/>
    </source>
</evidence>
<evidence type="ECO:0000256" key="1">
    <source>
        <dbReference type="ARBA" id="ARBA00001947"/>
    </source>
</evidence>
<organism evidence="13 14">
    <name type="scientific">Croceifilum oryzae</name>
    <dbReference type="NCBI Taxonomy" id="1553429"/>
    <lineage>
        <taxon>Bacteria</taxon>
        <taxon>Bacillati</taxon>
        <taxon>Bacillota</taxon>
        <taxon>Bacilli</taxon>
        <taxon>Bacillales</taxon>
        <taxon>Thermoactinomycetaceae</taxon>
        <taxon>Croceifilum</taxon>
    </lineage>
</organism>
<evidence type="ECO:0000256" key="8">
    <source>
        <dbReference type="ARBA" id="ARBA00022989"/>
    </source>
</evidence>
<dbReference type="InterPro" id="IPR041489">
    <property type="entry name" value="PDZ_6"/>
</dbReference>
<comment type="subcellular location">
    <subcellularLocation>
        <location evidence="2">Membrane</location>
        <topology evidence="2">Multi-pass membrane protein</topology>
    </subcellularLocation>
</comment>
<accession>A0AAJ1WRS2</accession>
<keyword evidence="9 11" id="KW-0482">Metalloprotease</keyword>
<evidence type="ECO:0000256" key="4">
    <source>
        <dbReference type="ARBA" id="ARBA00022670"/>
    </source>
</evidence>
<dbReference type="GO" id="GO:0004222">
    <property type="term" value="F:metalloendopeptidase activity"/>
    <property type="evidence" value="ECO:0007669"/>
    <property type="project" value="InterPro"/>
</dbReference>
<feature type="transmembrane region" description="Helical" evidence="11">
    <location>
        <begin position="6"/>
        <end position="29"/>
    </location>
</feature>
<dbReference type="PROSITE" id="PS50106">
    <property type="entry name" value="PDZ"/>
    <property type="match status" value="1"/>
</dbReference>
<evidence type="ECO:0000259" key="12">
    <source>
        <dbReference type="PROSITE" id="PS50106"/>
    </source>
</evidence>
<dbReference type="PANTHER" id="PTHR42837">
    <property type="entry name" value="REGULATOR OF SIGMA-E PROTEASE RSEP"/>
    <property type="match status" value="1"/>
</dbReference>
<dbReference type="Gene3D" id="2.30.42.10">
    <property type="match status" value="1"/>
</dbReference>
<keyword evidence="11" id="KW-0479">Metal-binding</keyword>
<evidence type="ECO:0000256" key="11">
    <source>
        <dbReference type="RuleBase" id="RU362031"/>
    </source>
</evidence>
<name>A0AAJ1WRS2_9BACL</name>
<evidence type="ECO:0000256" key="9">
    <source>
        <dbReference type="ARBA" id="ARBA00023049"/>
    </source>
</evidence>
<dbReference type="InterPro" id="IPR001478">
    <property type="entry name" value="PDZ"/>
</dbReference>
<keyword evidence="10 11" id="KW-0472">Membrane</keyword>
<dbReference type="EC" id="3.4.24.-" evidence="11"/>
<evidence type="ECO:0000256" key="3">
    <source>
        <dbReference type="ARBA" id="ARBA00007931"/>
    </source>
</evidence>
<dbReference type="CDD" id="cd23081">
    <property type="entry name" value="cpPDZ_EcRseP-like"/>
    <property type="match status" value="1"/>
</dbReference>
<dbReference type="SUPFAM" id="SSF50156">
    <property type="entry name" value="PDZ domain-like"/>
    <property type="match status" value="1"/>
</dbReference>
<dbReference type="InterPro" id="IPR004387">
    <property type="entry name" value="Pept_M50_Zn"/>
</dbReference>
<evidence type="ECO:0000313" key="13">
    <source>
        <dbReference type="EMBL" id="MDQ0416875.1"/>
    </source>
</evidence>
<comment type="similarity">
    <text evidence="3 11">Belongs to the peptidase M50B family.</text>
</comment>
<feature type="domain" description="PDZ" evidence="12">
    <location>
        <begin position="196"/>
        <end position="261"/>
    </location>
</feature>